<dbReference type="InterPro" id="IPR004319">
    <property type="entry name" value="DUF240"/>
</dbReference>
<evidence type="ECO:0000313" key="4">
    <source>
        <dbReference type="EMBL" id="VEU56948.1"/>
    </source>
</evidence>
<sequence length="121" mass="13741">MVPTFSQNGSATDPQTVSLNSSSFEKHNSKKFLLKRKTALSNAEYENLSKQTNWAQNFGEFQKRFAQRAIDPEHFTLTDVYNLFSGFEQTARSLVNVANDLQKRVNAANEIFPVEDNAYCP</sequence>
<comment type="similarity">
    <text evidence="1">Belongs to the MG032/MG096/MG288 family.</text>
</comment>
<dbReference type="RefSeq" id="WP_026088300.1">
    <property type="nucleotide sequence ID" value="NZ_AP017318.1"/>
</dbReference>
<dbReference type="EMBL" id="LR214945">
    <property type="protein sequence ID" value="VEU56948.1"/>
    <property type="molecule type" value="Genomic_DNA"/>
</dbReference>
<protein>
    <submittedName>
        <fullName evidence="4">MG032/MG096/MG288 family 2</fullName>
    </submittedName>
</protein>
<accession>A0AB38W818</accession>
<evidence type="ECO:0000259" key="3">
    <source>
        <dbReference type="Pfam" id="PF03086"/>
    </source>
</evidence>
<evidence type="ECO:0000256" key="2">
    <source>
        <dbReference type="SAM" id="MobiDB-lite"/>
    </source>
</evidence>
<feature type="region of interest" description="Disordered" evidence="2">
    <location>
        <begin position="1"/>
        <end position="27"/>
    </location>
</feature>
<proteinExistence type="inferred from homology"/>
<dbReference type="AlphaFoldDB" id="A0AB38W818"/>
<feature type="domain" description="DUF240" evidence="3">
    <location>
        <begin position="45"/>
        <end position="115"/>
    </location>
</feature>
<name>A0AB38W818_MYCPM</name>
<evidence type="ECO:0000313" key="5">
    <source>
        <dbReference type="Proteomes" id="UP000289557"/>
    </source>
</evidence>
<gene>
    <name evidence="4" type="ORF">NCTC10119_00204</name>
</gene>
<dbReference type="Proteomes" id="UP000289557">
    <property type="component" value="Chromosome"/>
</dbReference>
<dbReference type="Pfam" id="PF03086">
    <property type="entry name" value="DUF240"/>
    <property type="match status" value="1"/>
</dbReference>
<feature type="compositionally biased region" description="Polar residues" evidence="2">
    <location>
        <begin position="1"/>
        <end position="23"/>
    </location>
</feature>
<reference evidence="4 5" key="1">
    <citation type="submission" date="2019-01" db="EMBL/GenBank/DDBJ databases">
        <authorList>
            <consortium name="Pathogen Informatics"/>
        </authorList>
    </citation>
    <scope>NUCLEOTIDE SEQUENCE [LARGE SCALE GENOMIC DNA]</scope>
    <source>
        <strain evidence="4 5">NCTC10119</strain>
    </source>
</reference>
<organism evidence="4 5">
    <name type="scientific">Mycoplasmoides pneumoniae</name>
    <name type="common">Mycoplasma pneumoniae</name>
    <dbReference type="NCBI Taxonomy" id="2104"/>
    <lineage>
        <taxon>Bacteria</taxon>
        <taxon>Bacillati</taxon>
        <taxon>Mycoplasmatota</taxon>
        <taxon>Mycoplasmoidales</taxon>
        <taxon>Mycoplasmoidaceae</taxon>
        <taxon>Mycoplasmoides</taxon>
    </lineage>
</organism>
<evidence type="ECO:0000256" key="1">
    <source>
        <dbReference type="ARBA" id="ARBA00010294"/>
    </source>
</evidence>